<evidence type="ECO:0000256" key="2">
    <source>
        <dbReference type="SAM" id="Phobius"/>
    </source>
</evidence>
<keyword evidence="2" id="KW-0812">Transmembrane</keyword>
<gene>
    <name evidence="4" type="ORF">C8N38_103265</name>
</gene>
<keyword evidence="2" id="KW-1133">Transmembrane helix</keyword>
<feature type="signal peptide" evidence="3">
    <location>
        <begin position="1"/>
        <end position="20"/>
    </location>
</feature>
<keyword evidence="5" id="KW-1185">Reference proteome</keyword>
<feature type="chain" id="PRO_5034207463" evidence="3">
    <location>
        <begin position="21"/>
        <end position="221"/>
    </location>
</feature>
<feature type="transmembrane region" description="Helical" evidence="2">
    <location>
        <begin position="196"/>
        <end position="215"/>
    </location>
</feature>
<sequence length="221" mass="22581">MIRPLALTLALAMAPLPALAHKVIGGAYADGALIEGEIGFSNGDMAADALVEVFDPAGTRLGETRTDGDGIFTYRPTAAVAHVFRADLGAGHVAEFTLSADEVAAILDSPAARAAAETGAAPGTGDETGAGNPSTFPLDRAPAGAASGALAAVPLVAAPGLSDTDKAEIARIVRDEMRPLRREIAAYRERNDLQSILGGIGYIAGLFGLGFYIAARRRLKG</sequence>
<feature type="region of interest" description="Disordered" evidence="1">
    <location>
        <begin position="116"/>
        <end position="138"/>
    </location>
</feature>
<protein>
    <submittedName>
        <fullName evidence="4">Nickel transport protein</fullName>
    </submittedName>
</protein>
<dbReference type="RefSeq" id="WP_170120303.1">
    <property type="nucleotide sequence ID" value="NZ_QAYC01000003.1"/>
</dbReference>
<dbReference type="AlphaFoldDB" id="A0A8E2VLC1"/>
<proteinExistence type="predicted"/>
<evidence type="ECO:0000313" key="5">
    <source>
        <dbReference type="Proteomes" id="UP000244037"/>
    </source>
</evidence>
<evidence type="ECO:0000256" key="3">
    <source>
        <dbReference type="SAM" id="SignalP"/>
    </source>
</evidence>
<evidence type="ECO:0000313" key="4">
    <source>
        <dbReference type="EMBL" id="PTW51028.1"/>
    </source>
</evidence>
<organism evidence="4 5">
    <name type="scientific">Rhodovulum kholense</name>
    <dbReference type="NCBI Taxonomy" id="453584"/>
    <lineage>
        <taxon>Bacteria</taxon>
        <taxon>Pseudomonadati</taxon>
        <taxon>Pseudomonadota</taxon>
        <taxon>Alphaproteobacteria</taxon>
        <taxon>Rhodobacterales</taxon>
        <taxon>Paracoccaceae</taxon>
        <taxon>Rhodovulum</taxon>
    </lineage>
</organism>
<dbReference type="EMBL" id="QAYC01000003">
    <property type="protein sequence ID" value="PTW51028.1"/>
    <property type="molecule type" value="Genomic_DNA"/>
</dbReference>
<accession>A0A8E2VLC1</accession>
<name>A0A8E2VLC1_9RHOB</name>
<feature type="compositionally biased region" description="Low complexity" evidence="1">
    <location>
        <begin position="116"/>
        <end position="131"/>
    </location>
</feature>
<keyword evidence="3" id="KW-0732">Signal</keyword>
<keyword evidence="2" id="KW-0472">Membrane</keyword>
<reference evidence="4 5" key="1">
    <citation type="submission" date="2018-04" db="EMBL/GenBank/DDBJ databases">
        <title>Genomic Encyclopedia of Archaeal and Bacterial Type Strains, Phase II (KMG-II): from individual species to whole genera.</title>
        <authorList>
            <person name="Goeker M."/>
        </authorList>
    </citation>
    <scope>NUCLEOTIDE SEQUENCE [LARGE SCALE GENOMIC DNA]</scope>
    <source>
        <strain evidence="4 5">DSM 19783</strain>
    </source>
</reference>
<comment type="caution">
    <text evidence="4">The sequence shown here is derived from an EMBL/GenBank/DDBJ whole genome shotgun (WGS) entry which is preliminary data.</text>
</comment>
<evidence type="ECO:0000256" key="1">
    <source>
        <dbReference type="SAM" id="MobiDB-lite"/>
    </source>
</evidence>
<dbReference type="Proteomes" id="UP000244037">
    <property type="component" value="Unassembled WGS sequence"/>
</dbReference>